<evidence type="ECO:0000256" key="2">
    <source>
        <dbReference type="SAM" id="Phobius"/>
    </source>
</evidence>
<keyword evidence="2" id="KW-0812">Transmembrane</keyword>
<sequence length="462" mass="50243">MVMAEDIITTDAVPRVRTNVNGVSEGGLAQIRSDAEMIQNLYWSYPVVNVFPNPTYETRCYPENDAVSSVPGHDSTTKPELQSTDDRLTNARHSENDLSIGYNENDDGNHMLDTTDAKVDAESICQSDMVASKSNINPTSLQNPGCTASIRSSHPCITLRAETIATSTTNNDDNGKIETTKDDIYSEIPDEVDNIDNDASLDSDMPFAVASGFSNPSSECNSTEHNDDNGVPGDGNNGIHGNRHIPSTDPNMRETLNRNPMYVRNVPQQARCQCNYGSIGLAVIITTLLGASIIFGTWLYFNNNVREVPKTMKAVDDRSNPGHHTVDTPYTNGHPGTDTPYTNGHPGTDTAYTNGHPGTDTPYTNGHPGTDTAYTNGHPGTDTPYTNGHPGTDTPYTNGHPVCPITDYVSFNGVCYKDFAERKTYCDARQLLRLRRSGETTSVAARVTLQITVTLLNVILTV</sequence>
<accession>C3ZRK7</accession>
<gene>
    <name evidence="3" type="ORF">BRAFLDRAFT_89774</name>
</gene>
<protein>
    <submittedName>
        <fullName evidence="3">Uncharacterized protein</fullName>
    </submittedName>
</protein>
<proteinExistence type="predicted"/>
<feature type="transmembrane region" description="Helical" evidence="2">
    <location>
        <begin position="276"/>
        <end position="301"/>
    </location>
</feature>
<feature type="compositionally biased region" description="Basic and acidic residues" evidence="1">
    <location>
        <begin position="314"/>
        <end position="326"/>
    </location>
</feature>
<evidence type="ECO:0000256" key="1">
    <source>
        <dbReference type="SAM" id="MobiDB-lite"/>
    </source>
</evidence>
<reference evidence="3" key="1">
    <citation type="journal article" date="2008" name="Nature">
        <title>The amphioxus genome and the evolution of the chordate karyotype.</title>
        <authorList>
            <consortium name="US DOE Joint Genome Institute (JGI-PGF)"/>
            <person name="Putnam N.H."/>
            <person name="Butts T."/>
            <person name="Ferrier D.E.K."/>
            <person name="Furlong R.F."/>
            <person name="Hellsten U."/>
            <person name="Kawashima T."/>
            <person name="Robinson-Rechavi M."/>
            <person name="Shoguchi E."/>
            <person name="Terry A."/>
            <person name="Yu J.-K."/>
            <person name="Benito-Gutierrez E.L."/>
            <person name="Dubchak I."/>
            <person name="Garcia-Fernandez J."/>
            <person name="Gibson-Brown J.J."/>
            <person name="Grigoriev I.V."/>
            <person name="Horton A.C."/>
            <person name="de Jong P.J."/>
            <person name="Jurka J."/>
            <person name="Kapitonov V.V."/>
            <person name="Kohara Y."/>
            <person name="Kuroki Y."/>
            <person name="Lindquist E."/>
            <person name="Lucas S."/>
            <person name="Osoegawa K."/>
            <person name="Pennacchio L.A."/>
            <person name="Salamov A.A."/>
            <person name="Satou Y."/>
            <person name="Sauka-Spengler T."/>
            <person name="Schmutz J."/>
            <person name="Shin-I T."/>
            <person name="Toyoda A."/>
            <person name="Bronner-Fraser M."/>
            <person name="Fujiyama A."/>
            <person name="Holland L.Z."/>
            <person name="Holland P.W.H."/>
            <person name="Satoh N."/>
            <person name="Rokhsar D.S."/>
        </authorList>
    </citation>
    <scope>NUCLEOTIDE SEQUENCE [LARGE SCALE GENOMIC DNA]</scope>
    <source>
        <strain evidence="3">S238N-H82</strain>
        <tissue evidence="3">Testes</tissue>
    </source>
</reference>
<keyword evidence="2" id="KW-1133">Transmembrane helix</keyword>
<organism>
    <name type="scientific">Branchiostoma floridae</name>
    <name type="common">Florida lancelet</name>
    <name type="synonym">Amphioxus</name>
    <dbReference type="NCBI Taxonomy" id="7739"/>
    <lineage>
        <taxon>Eukaryota</taxon>
        <taxon>Metazoa</taxon>
        <taxon>Chordata</taxon>
        <taxon>Cephalochordata</taxon>
        <taxon>Leptocardii</taxon>
        <taxon>Amphioxiformes</taxon>
        <taxon>Branchiostomatidae</taxon>
        <taxon>Branchiostoma</taxon>
    </lineage>
</organism>
<feature type="region of interest" description="Disordered" evidence="1">
    <location>
        <begin position="63"/>
        <end position="91"/>
    </location>
</feature>
<dbReference type="PANTHER" id="PTHR20003">
    <property type="entry name" value="GLYCOPROTEIN-RELATED"/>
    <property type="match status" value="1"/>
</dbReference>
<dbReference type="eggNOG" id="KOG4297">
    <property type="taxonomic scope" value="Eukaryota"/>
</dbReference>
<dbReference type="PANTHER" id="PTHR20003:SF8">
    <property type="entry name" value="PROLINE-RICH PROTEIN BSTNI SUBFAMILY 3"/>
    <property type="match status" value="1"/>
</dbReference>
<dbReference type="EMBL" id="GG666666">
    <property type="protein sequence ID" value="EEN44807.1"/>
    <property type="molecule type" value="Genomic_DNA"/>
</dbReference>
<dbReference type="InParanoid" id="C3ZRK7"/>
<feature type="region of interest" description="Disordered" evidence="1">
    <location>
        <begin position="314"/>
        <end position="373"/>
    </location>
</feature>
<dbReference type="AlphaFoldDB" id="C3ZRK7"/>
<keyword evidence="2" id="KW-0472">Membrane</keyword>
<name>C3ZRK7_BRAFL</name>
<evidence type="ECO:0000313" key="3">
    <source>
        <dbReference type="EMBL" id="EEN44807.1"/>
    </source>
</evidence>